<keyword evidence="5 13" id="KW-0479">Metal-binding</keyword>
<evidence type="ECO:0000259" key="14">
    <source>
        <dbReference type="PROSITE" id="PS50862"/>
    </source>
</evidence>
<dbReference type="InterPro" id="IPR012947">
    <property type="entry name" value="tRNA_SAD"/>
</dbReference>
<evidence type="ECO:0000256" key="7">
    <source>
        <dbReference type="ARBA" id="ARBA00022833"/>
    </source>
</evidence>
<dbReference type="InterPro" id="IPR004154">
    <property type="entry name" value="Anticodon-bd"/>
</dbReference>
<dbReference type="InterPro" id="IPR033728">
    <property type="entry name" value="ThrRS_core"/>
</dbReference>
<dbReference type="AlphaFoldDB" id="A0A0C7P3C6"/>
<dbReference type="Proteomes" id="UP000032809">
    <property type="component" value="Chromosome I"/>
</dbReference>
<keyword evidence="3 13" id="KW-0820">tRNA-binding</keyword>
<dbReference type="Pfam" id="PF02824">
    <property type="entry name" value="TGS"/>
    <property type="match status" value="1"/>
</dbReference>
<evidence type="ECO:0000256" key="5">
    <source>
        <dbReference type="ARBA" id="ARBA00022723"/>
    </source>
</evidence>
<dbReference type="InterPro" id="IPR036621">
    <property type="entry name" value="Anticodon-bd_dom_sf"/>
</dbReference>
<dbReference type="FunFam" id="3.40.50.800:FF:000001">
    <property type="entry name" value="Threonine--tRNA ligase"/>
    <property type="match status" value="1"/>
</dbReference>
<feature type="domain" description="TGS" evidence="15">
    <location>
        <begin position="1"/>
        <end position="61"/>
    </location>
</feature>
<evidence type="ECO:0000256" key="2">
    <source>
        <dbReference type="ARBA" id="ARBA00022490"/>
    </source>
</evidence>
<dbReference type="Gene3D" id="3.10.20.30">
    <property type="match status" value="1"/>
</dbReference>
<evidence type="ECO:0000256" key="11">
    <source>
        <dbReference type="ARBA" id="ARBA00023146"/>
    </source>
</evidence>
<dbReference type="PATRIC" id="fig|1006576.9.peg.1083"/>
<evidence type="ECO:0000313" key="17">
    <source>
        <dbReference type="Proteomes" id="UP000032809"/>
    </source>
</evidence>
<dbReference type="InterPro" id="IPR002320">
    <property type="entry name" value="Thr-tRNA-ligase_IIa"/>
</dbReference>
<dbReference type="GO" id="GO:0005524">
    <property type="term" value="F:ATP binding"/>
    <property type="evidence" value="ECO:0007669"/>
    <property type="project" value="UniProtKB-UniRule"/>
</dbReference>
<dbReference type="SUPFAM" id="SSF81271">
    <property type="entry name" value="TGS-like"/>
    <property type="match status" value="1"/>
</dbReference>
<protein>
    <recommendedName>
        <fullName evidence="13">Threonine--tRNA ligase</fullName>
        <ecNumber evidence="13">6.1.1.3</ecNumber>
    </recommendedName>
    <alternativeName>
        <fullName evidence="13">Threonyl-tRNA synthetase</fullName>
        <shortName evidence="13">ThrRS</shortName>
    </alternativeName>
</protein>
<name>A0A0C7P3C6_DEFTU</name>
<feature type="binding site" evidence="13">
    <location>
        <position position="510"/>
    </location>
    <ligand>
        <name>Zn(2+)</name>
        <dbReference type="ChEBI" id="CHEBI:29105"/>
        <note>catalytic</note>
    </ligand>
</feature>
<dbReference type="SUPFAM" id="SSF52954">
    <property type="entry name" value="Class II aaRS ABD-related"/>
    <property type="match status" value="1"/>
</dbReference>
<evidence type="ECO:0000256" key="6">
    <source>
        <dbReference type="ARBA" id="ARBA00022741"/>
    </source>
</evidence>
<keyword evidence="9 13" id="KW-0694">RNA-binding</keyword>
<dbReference type="EMBL" id="LN824141">
    <property type="protein sequence ID" value="CEP78389.1"/>
    <property type="molecule type" value="Genomic_DNA"/>
</dbReference>
<evidence type="ECO:0000256" key="4">
    <source>
        <dbReference type="ARBA" id="ARBA00022598"/>
    </source>
</evidence>
<evidence type="ECO:0000256" key="3">
    <source>
        <dbReference type="ARBA" id="ARBA00022555"/>
    </source>
</evidence>
<dbReference type="NCBIfam" id="TIGR00418">
    <property type="entry name" value="thrS"/>
    <property type="match status" value="1"/>
</dbReference>
<evidence type="ECO:0000256" key="8">
    <source>
        <dbReference type="ARBA" id="ARBA00022840"/>
    </source>
</evidence>
<dbReference type="PROSITE" id="PS50862">
    <property type="entry name" value="AA_TRNA_LIGASE_II"/>
    <property type="match status" value="1"/>
</dbReference>
<dbReference type="RefSeq" id="WP_045087853.1">
    <property type="nucleotide sequence ID" value="NZ_LN824141.1"/>
</dbReference>
<evidence type="ECO:0000256" key="12">
    <source>
        <dbReference type="ARBA" id="ARBA00049515"/>
    </source>
</evidence>
<dbReference type="Gene3D" id="3.30.54.20">
    <property type="match status" value="1"/>
</dbReference>
<dbReference type="PANTHER" id="PTHR11451">
    <property type="entry name" value="THREONINE-TRNA LIGASE"/>
    <property type="match status" value="1"/>
</dbReference>
<dbReference type="FunFam" id="3.30.930.10:FF:000002">
    <property type="entry name" value="Threonine--tRNA ligase"/>
    <property type="match status" value="1"/>
</dbReference>
<keyword evidence="10 13" id="KW-0648">Protein biosynthesis</keyword>
<dbReference type="Gene3D" id="3.40.50.800">
    <property type="entry name" value="Anticodon-binding domain"/>
    <property type="match status" value="1"/>
</dbReference>
<reference evidence="17" key="1">
    <citation type="submission" date="2014-11" db="EMBL/GenBank/DDBJ databases">
        <authorList>
            <person name="Wibberg D."/>
        </authorList>
    </citation>
    <scope>NUCLEOTIDE SEQUENCE [LARGE SCALE GENOMIC DNA]</scope>
    <source>
        <strain evidence="17">L3</strain>
    </source>
</reference>
<dbReference type="HOGENOM" id="CLU_008554_0_1_0"/>
<dbReference type="SUPFAM" id="SSF55186">
    <property type="entry name" value="ThrRS/AlaRS common domain"/>
    <property type="match status" value="1"/>
</dbReference>
<dbReference type="InterPro" id="IPR045864">
    <property type="entry name" value="aa-tRNA-synth_II/BPL/LPL"/>
</dbReference>
<evidence type="ECO:0000256" key="1">
    <source>
        <dbReference type="ARBA" id="ARBA00008226"/>
    </source>
</evidence>
<keyword evidence="4 13" id="KW-0436">Ligase</keyword>
<comment type="subunit">
    <text evidence="13">Homodimer.</text>
</comment>
<keyword evidence="7 13" id="KW-0862">Zinc</keyword>
<comment type="catalytic activity">
    <reaction evidence="12 13">
        <text>tRNA(Thr) + L-threonine + ATP = L-threonyl-tRNA(Thr) + AMP + diphosphate + H(+)</text>
        <dbReference type="Rhea" id="RHEA:24624"/>
        <dbReference type="Rhea" id="RHEA-COMP:9670"/>
        <dbReference type="Rhea" id="RHEA-COMP:9704"/>
        <dbReference type="ChEBI" id="CHEBI:15378"/>
        <dbReference type="ChEBI" id="CHEBI:30616"/>
        <dbReference type="ChEBI" id="CHEBI:33019"/>
        <dbReference type="ChEBI" id="CHEBI:57926"/>
        <dbReference type="ChEBI" id="CHEBI:78442"/>
        <dbReference type="ChEBI" id="CHEBI:78534"/>
        <dbReference type="ChEBI" id="CHEBI:456215"/>
        <dbReference type="EC" id="6.1.1.3"/>
    </reaction>
</comment>
<dbReference type="CDD" id="cd00860">
    <property type="entry name" value="ThrRS_anticodon"/>
    <property type="match status" value="1"/>
</dbReference>
<gene>
    <name evidence="13 16" type="primary">thrS</name>
    <name evidence="16" type="ORF">DTL3_1085</name>
</gene>
<keyword evidence="17" id="KW-1185">Reference proteome</keyword>
<dbReference type="InterPro" id="IPR006195">
    <property type="entry name" value="aa-tRNA-synth_II"/>
</dbReference>
<dbReference type="GO" id="GO:0005737">
    <property type="term" value="C:cytoplasm"/>
    <property type="evidence" value="ECO:0007669"/>
    <property type="project" value="UniProtKB-SubCell"/>
</dbReference>
<comment type="subcellular location">
    <subcellularLocation>
        <location evidence="13">Cytoplasm</location>
    </subcellularLocation>
</comment>
<comment type="similarity">
    <text evidence="1 13">Belongs to the class-II aminoacyl-tRNA synthetase family.</text>
</comment>
<dbReference type="GO" id="GO:0006435">
    <property type="term" value="P:threonyl-tRNA aminoacylation"/>
    <property type="evidence" value="ECO:0007669"/>
    <property type="project" value="UniProtKB-UniRule"/>
</dbReference>
<feature type="binding site" evidence="13">
    <location>
        <position position="334"/>
    </location>
    <ligand>
        <name>Zn(2+)</name>
        <dbReference type="ChEBI" id="CHEBI:29105"/>
        <note>catalytic</note>
    </ligand>
</feature>
<keyword evidence="2 13" id="KW-0963">Cytoplasm</keyword>
<evidence type="ECO:0000256" key="13">
    <source>
        <dbReference type="HAMAP-Rule" id="MF_00184"/>
    </source>
</evidence>
<dbReference type="Gene3D" id="3.30.980.10">
    <property type="entry name" value="Threonyl-trna Synthetase, Chain A, domain 2"/>
    <property type="match status" value="1"/>
</dbReference>
<dbReference type="Pfam" id="PF03129">
    <property type="entry name" value="HGTP_anticodon"/>
    <property type="match status" value="1"/>
</dbReference>
<dbReference type="OrthoDB" id="9802304at2"/>
<dbReference type="FunFam" id="3.30.54.20:FF:000002">
    <property type="entry name" value="Threonine--tRNA ligase"/>
    <property type="match status" value="1"/>
</dbReference>
<dbReference type="Pfam" id="PF07973">
    <property type="entry name" value="tRNA_SAD"/>
    <property type="match status" value="1"/>
</dbReference>
<keyword evidence="8 13" id="KW-0067">ATP-binding</keyword>
<dbReference type="FunFam" id="3.30.980.10:FF:000005">
    <property type="entry name" value="Threonyl-tRNA synthetase, mitochondrial"/>
    <property type="match status" value="1"/>
</dbReference>
<dbReference type="Pfam" id="PF00587">
    <property type="entry name" value="tRNA-synt_2b"/>
    <property type="match status" value="1"/>
</dbReference>
<dbReference type="InterPro" id="IPR012676">
    <property type="entry name" value="TGS-like"/>
</dbReference>
<proteinExistence type="inferred from homology"/>
<feature type="binding site" evidence="13">
    <location>
        <position position="385"/>
    </location>
    <ligand>
        <name>Zn(2+)</name>
        <dbReference type="ChEBI" id="CHEBI:29105"/>
        <note>catalytic</note>
    </ligand>
</feature>
<dbReference type="GO" id="GO:0046872">
    <property type="term" value="F:metal ion binding"/>
    <property type="evidence" value="ECO:0007669"/>
    <property type="project" value="UniProtKB-KW"/>
</dbReference>
<dbReference type="PANTHER" id="PTHR11451:SF44">
    <property type="entry name" value="THREONINE--TRNA LIGASE, CHLOROPLASTIC_MITOCHONDRIAL 2"/>
    <property type="match status" value="1"/>
</dbReference>
<dbReference type="FunFam" id="3.10.20.30:FF:000005">
    <property type="entry name" value="Threonine--tRNA ligase"/>
    <property type="match status" value="1"/>
</dbReference>
<dbReference type="Gene3D" id="3.30.930.10">
    <property type="entry name" value="Bira Bifunctional Protein, Domain 2"/>
    <property type="match status" value="1"/>
</dbReference>
<dbReference type="InterPro" id="IPR002314">
    <property type="entry name" value="aa-tRNA-synt_IIb"/>
</dbReference>
<dbReference type="HAMAP" id="MF_00184">
    <property type="entry name" value="Thr_tRNA_synth"/>
    <property type="match status" value="1"/>
</dbReference>
<accession>A0A0C7P3C6</accession>
<dbReference type="SMART" id="SM00863">
    <property type="entry name" value="tRNA_SAD"/>
    <property type="match status" value="1"/>
</dbReference>
<dbReference type="InterPro" id="IPR018163">
    <property type="entry name" value="Thr/Ala-tRNA-synth_IIc_edit"/>
</dbReference>
<dbReference type="PRINTS" id="PR01047">
    <property type="entry name" value="TRNASYNTHTHR"/>
</dbReference>
<comment type="cofactor">
    <cofactor evidence="13">
        <name>Zn(2+)</name>
        <dbReference type="ChEBI" id="CHEBI:29105"/>
    </cofactor>
    <text evidence="13">Binds 1 zinc ion per subunit.</text>
</comment>
<organism evidence="16 17">
    <name type="scientific">Defluviitoga tunisiensis</name>
    <dbReference type="NCBI Taxonomy" id="1006576"/>
    <lineage>
        <taxon>Bacteria</taxon>
        <taxon>Thermotogati</taxon>
        <taxon>Thermotogota</taxon>
        <taxon>Thermotogae</taxon>
        <taxon>Petrotogales</taxon>
        <taxon>Petrotogaceae</taxon>
        <taxon>Defluviitoga</taxon>
    </lineage>
</organism>
<dbReference type="CDD" id="cd00771">
    <property type="entry name" value="ThrRS_core"/>
    <property type="match status" value="1"/>
</dbReference>
<keyword evidence="11 13" id="KW-0030">Aminoacyl-tRNA synthetase</keyword>
<evidence type="ECO:0000313" key="16">
    <source>
        <dbReference type="EMBL" id="CEP78389.1"/>
    </source>
</evidence>
<evidence type="ECO:0000256" key="9">
    <source>
        <dbReference type="ARBA" id="ARBA00022884"/>
    </source>
</evidence>
<feature type="region of interest" description="Catalytic" evidence="13">
    <location>
        <begin position="242"/>
        <end position="533"/>
    </location>
</feature>
<dbReference type="STRING" id="1006576.DTL3_1085"/>
<dbReference type="PROSITE" id="PS51880">
    <property type="entry name" value="TGS"/>
    <property type="match status" value="1"/>
</dbReference>
<dbReference type="InterPro" id="IPR012675">
    <property type="entry name" value="Beta-grasp_dom_sf"/>
</dbReference>
<dbReference type="GO" id="GO:0004829">
    <property type="term" value="F:threonine-tRNA ligase activity"/>
    <property type="evidence" value="ECO:0007669"/>
    <property type="project" value="UniProtKB-UniRule"/>
</dbReference>
<dbReference type="InterPro" id="IPR047246">
    <property type="entry name" value="ThrRS_anticodon"/>
</dbReference>
<evidence type="ECO:0000259" key="15">
    <source>
        <dbReference type="PROSITE" id="PS51880"/>
    </source>
</evidence>
<dbReference type="KEGG" id="dtn:DTL3_1085"/>
<evidence type="ECO:0000256" key="10">
    <source>
        <dbReference type="ARBA" id="ARBA00022917"/>
    </source>
</evidence>
<feature type="domain" description="Aminoacyl-transfer RNA synthetases class-II family profile" evidence="14">
    <location>
        <begin position="273"/>
        <end position="533"/>
    </location>
</feature>
<dbReference type="InterPro" id="IPR004095">
    <property type="entry name" value="TGS"/>
</dbReference>
<keyword evidence="6 13" id="KW-0547">Nucleotide-binding</keyword>
<dbReference type="EC" id="6.1.1.3" evidence="13"/>
<dbReference type="SUPFAM" id="SSF55681">
    <property type="entry name" value="Class II aaRS and biotin synthetases"/>
    <property type="match status" value="1"/>
</dbReference>
<sequence>MIKITFPDGSTKEYEEGVSPADIAKDISQRLYKNSIAAEVNGQLVDLNYSITQDATVKLITLEDDKAPNIYRHTMSHIMAQAVIHVFGKEKVKLAIGPVIEDGFYYDFDIEGYNISEEDFPKIEEEMKKIIDQDITIIRKEISKAQAKEIFKDQPYKLELLDDIDDDEVSVYIQGDFIDLCRGPHLPSTGYVKHFKLLSVSGAYWRGDEKNKMLQRIYGTAFAKKKDLDDYLNMLEEAKRRDHRKLGPQLNLFMLQPEMAPGMPFILPNGKIILNELMNYSRQVHKRYGYSEVETPQIMNIKLWHQSGHWDHYKENMFFTEKEDMPMAVKPMNCPGHILIYKNSFVSYKDLPIRMFEFGKVHRYERSGTLHGLFRVRAFTQDDAHIFCTKSQMEQEIIKVIELTNEIYSTFGFNYEAILSTMPDDHMGDIEAWERATQALKLALEKSQIKYKIAEGDGAFYGPKIDFHVTDSIGRKWQCTTIQLDFQMPERFEMVYANEKGEYERPVMIHRAIFGSLERFFGILIENFAGEFPTWLAPIQVSVVPVSEKFNEKAKEFARQLEKENIRTFVNDSDSTVSYKIRNEQMKKIPYMIVFGEKEMNSNTINVRTIKGNTAENISRDLFINKIKEEISSRSLNLSF</sequence>
<dbReference type="GO" id="GO:0000049">
    <property type="term" value="F:tRNA binding"/>
    <property type="evidence" value="ECO:0007669"/>
    <property type="project" value="UniProtKB-KW"/>
</dbReference>
<dbReference type="CDD" id="cd01667">
    <property type="entry name" value="TGS_ThrRS"/>
    <property type="match status" value="1"/>
</dbReference>